<reference evidence="3 4" key="1">
    <citation type="submission" date="2017-08" db="EMBL/GenBank/DDBJ databases">
        <title>Resequencing and Reannotation of the genome of Pyrococcus furiosus type strain DSM3638.</title>
        <authorList>
            <person name="Reichelt R.M."/>
            <person name="Bunk B."/>
        </authorList>
    </citation>
    <scope>NUCLEOTIDE SEQUENCE [LARGE SCALE GENOMIC DNA]</scope>
    <source>
        <strain evidence="3 4">DSM 3638</strain>
    </source>
</reference>
<organism evidence="3 4">
    <name type="scientific">Pyrococcus furiosus (strain ATCC 43587 / DSM 3638 / JCM 8422 / Vc1)</name>
    <dbReference type="NCBI Taxonomy" id="186497"/>
    <lineage>
        <taxon>Archaea</taxon>
        <taxon>Methanobacteriati</taxon>
        <taxon>Methanobacteriota</taxon>
        <taxon>Thermococci</taxon>
        <taxon>Thermococcales</taxon>
        <taxon>Thermococcaceae</taxon>
        <taxon>Pyrococcus</taxon>
    </lineage>
</organism>
<evidence type="ECO:0000313" key="4">
    <source>
        <dbReference type="Proteomes" id="UP000324354"/>
    </source>
</evidence>
<feature type="domain" description="DUF7982" evidence="2">
    <location>
        <begin position="15"/>
        <end position="245"/>
    </location>
</feature>
<evidence type="ECO:0000259" key="2">
    <source>
        <dbReference type="Pfam" id="PF25939"/>
    </source>
</evidence>
<dbReference type="GeneID" id="13302215"/>
<dbReference type="Proteomes" id="UP000324354">
    <property type="component" value="Chromosome"/>
</dbReference>
<proteinExistence type="predicted"/>
<accession>A0A5C0XQL6</accession>
<keyword evidence="1" id="KW-0812">Transmembrane</keyword>
<evidence type="ECO:0000313" key="3">
    <source>
        <dbReference type="EMBL" id="QEK78124.1"/>
    </source>
</evidence>
<name>A0A5C0XQL6_PYRFU</name>
<dbReference type="EMBL" id="CP023154">
    <property type="protein sequence ID" value="QEK78124.1"/>
    <property type="molecule type" value="Genomic_DNA"/>
</dbReference>
<keyword evidence="1" id="KW-1133">Transmembrane helix</keyword>
<keyword evidence="1" id="KW-0472">Membrane</keyword>
<dbReference type="AlphaFoldDB" id="A0A5C0XQL6"/>
<gene>
    <name evidence="3" type="ORF">PFDSM3638_02010</name>
</gene>
<protein>
    <recommendedName>
        <fullName evidence="2">DUF7982 domain-containing protein</fullName>
    </recommendedName>
</protein>
<evidence type="ECO:0000256" key="1">
    <source>
        <dbReference type="SAM" id="Phobius"/>
    </source>
</evidence>
<sequence length="256" mass="27711">MNLLKPQIAGGIVAITTGILTSLAGVFAGNVQIINIGLAGILIGSTILALKSSDYIKKDTLDTVLSSYHLILREIVRDLGLEGNALYIPPYINMPRGGIFIPLREDFDLDLGRLHEDEVFLTSTANERQMGLVIRPPGYYLIRKFEEHLEGELSGIGVAGVESVASSVLKSLGLADRVYIEEEGEKITVHVSPTNISFCKRNIEDCPKVACPVCSSILLGLAKATGEVIYVEEVSIHKNKDIKITAKRLGKVKGAL</sequence>
<dbReference type="GeneID" id="41712205"/>
<dbReference type="RefSeq" id="WP_011011523.1">
    <property type="nucleotide sequence ID" value="NC_003413.1"/>
</dbReference>
<feature type="transmembrane region" description="Helical" evidence="1">
    <location>
        <begin position="7"/>
        <end position="27"/>
    </location>
</feature>
<feature type="transmembrane region" description="Helical" evidence="1">
    <location>
        <begin position="33"/>
        <end position="50"/>
    </location>
</feature>
<dbReference type="OrthoDB" id="66108at2157"/>
<dbReference type="InterPro" id="IPR058288">
    <property type="entry name" value="DUF7982"/>
</dbReference>
<dbReference type="Pfam" id="PF25939">
    <property type="entry name" value="DUF7982"/>
    <property type="match status" value="1"/>
</dbReference>